<dbReference type="HOGENOM" id="CLU_151733_1_0_6"/>
<reference evidence="2 3" key="1">
    <citation type="submission" date="2014-11" db="EMBL/GenBank/DDBJ databases">
        <title>Complete Genome Sequence of Pseudoalteromonas sp. Strain OCN003 Isolated from Kaneohe Bay, Oahu, Hawaii.</title>
        <authorList>
            <person name="Beurmann S."/>
            <person name="Videau P."/>
            <person name="Ushijima B."/>
            <person name="Smith A.M."/>
            <person name="Aeby G.S."/>
            <person name="Callahan S.M."/>
            <person name="Belcaid M."/>
        </authorList>
    </citation>
    <scope>NUCLEOTIDE SEQUENCE [LARGE SCALE GENOMIC DNA]</scope>
    <source>
        <strain evidence="2 3">OCN003</strain>
    </source>
</reference>
<dbReference type="KEGG" id="pseo:OM33_14140"/>
<evidence type="ECO:0000256" key="1">
    <source>
        <dbReference type="SAM" id="SignalP"/>
    </source>
</evidence>
<accession>A0A0A7EJL3</accession>
<proteinExistence type="predicted"/>
<dbReference type="STRING" id="1348114.OM33_14140"/>
<organism evidence="2 3">
    <name type="scientific">Pseudoalteromonas piratica</name>
    <dbReference type="NCBI Taxonomy" id="1348114"/>
    <lineage>
        <taxon>Bacteria</taxon>
        <taxon>Pseudomonadati</taxon>
        <taxon>Pseudomonadota</taxon>
        <taxon>Gammaproteobacteria</taxon>
        <taxon>Alteromonadales</taxon>
        <taxon>Pseudoalteromonadaceae</taxon>
        <taxon>Pseudoalteromonas</taxon>
    </lineage>
</organism>
<dbReference type="OrthoDB" id="6293808at2"/>
<gene>
    <name evidence="2" type="ORF">OM33_14140</name>
</gene>
<keyword evidence="3" id="KW-1185">Reference proteome</keyword>
<dbReference type="Proteomes" id="UP000030341">
    <property type="component" value="Chromosome 1"/>
</dbReference>
<protein>
    <recommendedName>
        <fullName evidence="4">DUF2946 domain-containing protein</fullName>
    </recommendedName>
</protein>
<feature type="signal peptide" evidence="1">
    <location>
        <begin position="1"/>
        <end position="24"/>
    </location>
</feature>
<feature type="chain" id="PRO_5002037975" description="DUF2946 domain-containing protein" evidence="1">
    <location>
        <begin position="25"/>
        <end position="116"/>
    </location>
</feature>
<dbReference type="eggNOG" id="ENOG5032ZT0">
    <property type="taxonomic scope" value="Bacteria"/>
</dbReference>
<evidence type="ECO:0000313" key="2">
    <source>
        <dbReference type="EMBL" id="AIY66122.1"/>
    </source>
</evidence>
<sequence>MNFTGVIKLLLVVSIVLQSLSAFASATSQLHQIDIDHIQTQHDHKNDMSSNGEENSEDGHNISDCHHCGHCSGSHLSWVIIDNINISVTLTTINNIPNQFDQTKEYLDAILRPPIS</sequence>
<name>A0A0A7EJL3_9GAMM</name>
<dbReference type="AlphaFoldDB" id="A0A0A7EJL3"/>
<keyword evidence="1" id="KW-0732">Signal</keyword>
<evidence type="ECO:0000313" key="3">
    <source>
        <dbReference type="Proteomes" id="UP000030341"/>
    </source>
</evidence>
<dbReference type="EMBL" id="CP009888">
    <property type="protein sequence ID" value="AIY66122.1"/>
    <property type="molecule type" value="Genomic_DNA"/>
</dbReference>
<evidence type="ECO:0008006" key="4">
    <source>
        <dbReference type="Google" id="ProtNLM"/>
    </source>
</evidence>